<organism evidence="6 7">
    <name type="scientific">Bryocella elongata</name>
    <dbReference type="NCBI Taxonomy" id="863522"/>
    <lineage>
        <taxon>Bacteria</taxon>
        <taxon>Pseudomonadati</taxon>
        <taxon>Acidobacteriota</taxon>
        <taxon>Terriglobia</taxon>
        <taxon>Terriglobales</taxon>
        <taxon>Acidobacteriaceae</taxon>
        <taxon>Bryocella</taxon>
    </lineage>
</organism>
<evidence type="ECO:0000313" key="7">
    <source>
        <dbReference type="Proteomes" id="UP000236728"/>
    </source>
</evidence>
<dbReference type="Gene3D" id="1.10.10.10">
    <property type="entry name" value="Winged helix-like DNA-binding domain superfamily/Winged helix DNA-binding domain"/>
    <property type="match status" value="1"/>
</dbReference>
<keyword evidence="7" id="KW-1185">Reference proteome</keyword>
<name>A0A1H6B4J8_9BACT</name>
<dbReference type="OrthoDB" id="108771at2"/>
<evidence type="ECO:0000256" key="2">
    <source>
        <dbReference type="ARBA" id="ARBA00023015"/>
    </source>
</evidence>
<dbReference type="InterPro" id="IPR036388">
    <property type="entry name" value="WH-like_DNA-bd_sf"/>
</dbReference>
<dbReference type="Pfam" id="PF00126">
    <property type="entry name" value="HTH_1"/>
    <property type="match status" value="1"/>
</dbReference>
<protein>
    <submittedName>
        <fullName evidence="6">DNA-binding transcriptional regulator, LysR family</fullName>
    </submittedName>
</protein>
<dbReference type="PANTHER" id="PTHR30346:SF17">
    <property type="entry name" value="LYSR FAMILY TRANSCRIPTIONAL REGULATOR"/>
    <property type="match status" value="1"/>
</dbReference>
<evidence type="ECO:0000259" key="5">
    <source>
        <dbReference type="PROSITE" id="PS50931"/>
    </source>
</evidence>
<dbReference type="GO" id="GO:0032993">
    <property type="term" value="C:protein-DNA complex"/>
    <property type="evidence" value="ECO:0007669"/>
    <property type="project" value="TreeGrafter"/>
</dbReference>
<dbReference type="InterPro" id="IPR000847">
    <property type="entry name" value="LysR_HTH_N"/>
</dbReference>
<proteinExistence type="inferred from homology"/>
<evidence type="ECO:0000256" key="4">
    <source>
        <dbReference type="ARBA" id="ARBA00023163"/>
    </source>
</evidence>
<dbReference type="InterPro" id="IPR005119">
    <property type="entry name" value="LysR_subst-bd"/>
</dbReference>
<dbReference type="PRINTS" id="PR00039">
    <property type="entry name" value="HTHLYSR"/>
</dbReference>
<keyword evidence="2" id="KW-0805">Transcription regulation</keyword>
<dbReference type="FunFam" id="1.10.10.10:FF:000001">
    <property type="entry name" value="LysR family transcriptional regulator"/>
    <property type="match status" value="1"/>
</dbReference>
<keyword evidence="4" id="KW-0804">Transcription</keyword>
<gene>
    <name evidence="6" type="ORF">SAMN05421819_3486</name>
</gene>
<dbReference type="Proteomes" id="UP000236728">
    <property type="component" value="Unassembled WGS sequence"/>
</dbReference>
<reference evidence="6 7" key="1">
    <citation type="submission" date="2016-10" db="EMBL/GenBank/DDBJ databases">
        <authorList>
            <person name="de Groot N.N."/>
        </authorList>
    </citation>
    <scope>NUCLEOTIDE SEQUENCE [LARGE SCALE GENOMIC DNA]</scope>
    <source>
        <strain evidence="6 7">DSM 22489</strain>
    </source>
</reference>
<sequence>MELRHLRYFQAVAEFGSMTAAARRLHVSQSAVSEQMADLESTVGAALFDRSGRSIQLTPQGRVFLDEARKTLDAAQRAIDLTRLSQKGEFGTLSVGFFLWGAGGFFPRIIREYRRRRPGTRLALIDMHASEQQIALEEGRLDVGLTRPLEPPFTRTLQSELLYRDPIVAVVRPDHKFADRRVHVKQLAEEPLVLCDRKANSPLFDGVLALCAAEGFSPRIVNTSPTWSGVLTLVEAGEGVALVPAGVRHLRAKGLAFSELTPNTLSIGLAVAWNPNNHSAALEDFLALLREQRARIQKSGGD</sequence>
<evidence type="ECO:0000256" key="1">
    <source>
        <dbReference type="ARBA" id="ARBA00009437"/>
    </source>
</evidence>
<dbReference type="AlphaFoldDB" id="A0A1H6B4J8"/>
<dbReference type="RefSeq" id="WP_103934341.1">
    <property type="nucleotide sequence ID" value="NZ_FNVA01000006.1"/>
</dbReference>
<dbReference type="GO" id="GO:0003677">
    <property type="term" value="F:DNA binding"/>
    <property type="evidence" value="ECO:0007669"/>
    <property type="project" value="UniProtKB-KW"/>
</dbReference>
<dbReference type="GO" id="GO:0003700">
    <property type="term" value="F:DNA-binding transcription factor activity"/>
    <property type="evidence" value="ECO:0007669"/>
    <property type="project" value="InterPro"/>
</dbReference>
<evidence type="ECO:0000313" key="6">
    <source>
        <dbReference type="EMBL" id="SEG55295.1"/>
    </source>
</evidence>
<feature type="domain" description="HTH lysR-type" evidence="5">
    <location>
        <begin position="1"/>
        <end position="58"/>
    </location>
</feature>
<dbReference type="Pfam" id="PF03466">
    <property type="entry name" value="LysR_substrate"/>
    <property type="match status" value="1"/>
</dbReference>
<dbReference type="EMBL" id="FNVA01000006">
    <property type="protein sequence ID" value="SEG55295.1"/>
    <property type="molecule type" value="Genomic_DNA"/>
</dbReference>
<accession>A0A1H6B4J8</accession>
<comment type="similarity">
    <text evidence="1">Belongs to the LysR transcriptional regulatory family.</text>
</comment>
<dbReference type="PANTHER" id="PTHR30346">
    <property type="entry name" value="TRANSCRIPTIONAL DUAL REGULATOR HCAR-RELATED"/>
    <property type="match status" value="1"/>
</dbReference>
<dbReference type="InterPro" id="IPR036390">
    <property type="entry name" value="WH_DNA-bd_sf"/>
</dbReference>
<dbReference type="PROSITE" id="PS50931">
    <property type="entry name" value="HTH_LYSR"/>
    <property type="match status" value="1"/>
</dbReference>
<dbReference type="SUPFAM" id="SSF46785">
    <property type="entry name" value="Winged helix' DNA-binding domain"/>
    <property type="match status" value="1"/>
</dbReference>
<dbReference type="SUPFAM" id="SSF53850">
    <property type="entry name" value="Periplasmic binding protein-like II"/>
    <property type="match status" value="1"/>
</dbReference>
<evidence type="ECO:0000256" key="3">
    <source>
        <dbReference type="ARBA" id="ARBA00023125"/>
    </source>
</evidence>
<dbReference type="Gene3D" id="3.40.190.10">
    <property type="entry name" value="Periplasmic binding protein-like II"/>
    <property type="match status" value="2"/>
</dbReference>
<keyword evidence="3 6" id="KW-0238">DNA-binding</keyword>
<dbReference type="CDD" id="cd08414">
    <property type="entry name" value="PBP2_LTTR_aromatics_like"/>
    <property type="match status" value="1"/>
</dbReference>